<dbReference type="EMBL" id="BK015864">
    <property type="protein sequence ID" value="DAD70402.1"/>
    <property type="molecule type" value="Genomic_DNA"/>
</dbReference>
<organism evidence="1">
    <name type="scientific">Siphoviridae sp. ctomJ2</name>
    <dbReference type="NCBI Taxonomy" id="2827593"/>
    <lineage>
        <taxon>Viruses</taxon>
        <taxon>Duplodnaviria</taxon>
        <taxon>Heunggongvirae</taxon>
        <taxon>Uroviricota</taxon>
        <taxon>Caudoviricetes</taxon>
    </lineage>
</organism>
<proteinExistence type="predicted"/>
<protein>
    <submittedName>
        <fullName evidence="1">Dak1 domain</fullName>
    </submittedName>
</protein>
<reference evidence="1" key="1">
    <citation type="journal article" date="2021" name="Proc. Natl. Acad. Sci. U.S.A.">
        <title>A Catalog of Tens of Thousands of Viruses from Human Metagenomes Reveals Hidden Associations with Chronic Diseases.</title>
        <authorList>
            <person name="Tisza M.J."/>
            <person name="Buck C.B."/>
        </authorList>
    </citation>
    <scope>NUCLEOTIDE SEQUENCE</scope>
    <source>
        <strain evidence="1">CtomJ2</strain>
    </source>
</reference>
<name>A0A8S5LKF4_9CAUD</name>
<accession>A0A8S5LKF4</accession>
<evidence type="ECO:0000313" key="1">
    <source>
        <dbReference type="EMBL" id="DAD70402.1"/>
    </source>
</evidence>
<sequence length="73" mass="8029">MFSNLILSHICVLVNNFYGGGRVNISDEEMALISKDVVNLLAEKGCTVAEACEILRKTERCIGATADVKKLNW</sequence>